<dbReference type="GO" id="GO:0003677">
    <property type="term" value="F:DNA binding"/>
    <property type="evidence" value="ECO:0007669"/>
    <property type="project" value="InterPro"/>
</dbReference>
<dbReference type="EMBL" id="AP022614">
    <property type="protein sequence ID" value="BBZ47634.1"/>
    <property type="molecule type" value="Genomic_DNA"/>
</dbReference>
<dbReference type="GO" id="GO:0004803">
    <property type="term" value="F:transposase activity"/>
    <property type="evidence" value="ECO:0007669"/>
    <property type="project" value="InterPro"/>
</dbReference>
<dbReference type="AlphaFoldDB" id="A0A7I7Z343"/>
<dbReference type="PANTHER" id="PTHR33055">
    <property type="entry name" value="TRANSPOSASE FOR INSERTION SEQUENCE ELEMENT IS1111A"/>
    <property type="match status" value="1"/>
</dbReference>
<proteinExistence type="predicted"/>
<dbReference type="InterPro" id="IPR047650">
    <property type="entry name" value="Transpos_IS110"/>
</dbReference>
<dbReference type="Pfam" id="PF02371">
    <property type="entry name" value="Transposase_20"/>
    <property type="match status" value="1"/>
</dbReference>
<feature type="domain" description="Transposase IS116/IS110/IS902 C-terminal" evidence="2">
    <location>
        <begin position="242"/>
        <end position="325"/>
    </location>
</feature>
<dbReference type="PANTHER" id="PTHR33055:SF17">
    <property type="entry name" value="THIRD ORF IN TRANSPOSON ISC1491"/>
    <property type="match status" value="1"/>
</dbReference>
<dbReference type="InterPro" id="IPR003346">
    <property type="entry name" value="Transposase_20"/>
</dbReference>
<keyword evidence="4" id="KW-1185">Reference proteome</keyword>
<dbReference type="GO" id="GO:0006313">
    <property type="term" value="P:DNA transposition"/>
    <property type="evidence" value="ECO:0007669"/>
    <property type="project" value="InterPro"/>
</dbReference>
<gene>
    <name evidence="3" type="ORF">MPRM_49150</name>
</gene>
<protein>
    <recommendedName>
        <fullName evidence="2">Transposase IS116/IS110/IS902 C-terminal domain-containing protein</fullName>
    </recommendedName>
</protein>
<reference evidence="3 4" key="1">
    <citation type="journal article" date="2019" name="Emerg. Microbes Infect.">
        <title>Comprehensive subspecies identification of 175 nontuberculous mycobacteria species based on 7547 genomic profiles.</title>
        <authorList>
            <person name="Matsumoto Y."/>
            <person name="Kinjo T."/>
            <person name="Motooka D."/>
            <person name="Nabeya D."/>
            <person name="Jung N."/>
            <person name="Uechi K."/>
            <person name="Horii T."/>
            <person name="Iida T."/>
            <person name="Fujita J."/>
            <person name="Nakamura S."/>
        </authorList>
    </citation>
    <scope>NUCLEOTIDE SEQUENCE [LARGE SCALE GENOMIC DNA]</scope>
    <source>
        <strain evidence="3 4">JCM 14742</strain>
    </source>
</reference>
<evidence type="ECO:0000313" key="4">
    <source>
        <dbReference type="Proteomes" id="UP000467105"/>
    </source>
</evidence>
<sequence>MWMGTPSAQTLVDIGVRGIFQELEEVPMTMVGGFDVRRQQITFDYVDYDGLLRWGQIGPATRKALRNWLAEHCSDGDGQFALEGCPGWRYVCEELAAAGICAHLGDAAEIAVLPEPKKRAKTDRADTRLLRTLLFEDRFPESWILPAHMLEIRTLGRLYYTLMDERRAWQQRIHVQLFHQGCPPIRALLSGAGRAALDSVDLSAAGRRCVDTALRRIDQLSTEIDPLPSQLVNFARRQAGCQAMQRHYGIGWLCAAIIWSEVGDVRRFSSSHRLVRFAGLDVTVYSSDTKRSPGHLSREGSPELRWAAFEAAECASRRRSLDYGYYHKLAAKRDGHNGKNPHPGGGTQNSAPMLSPAACVRRWRPGAASPRTPGGGLLNDALRACHAH</sequence>
<accession>A0A7I7Z343</accession>
<evidence type="ECO:0000256" key="1">
    <source>
        <dbReference type="SAM" id="MobiDB-lite"/>
    </source>
</evidence>
<evidence type="ECO:0000313" key="3">
    <source>
        <dbReference type="EMBL" id="BBZ47634.1"/>
    </source>
</evidence>
<evidence type="ECO:0000259" key="2">
    <source>
        <dbReference type="Pfam" id="PF02371"/>
    </source>
</evidence>
<feature type="region of interest" description="Disordered" evidence="1">
    <location>
        <begin position="332"/>
        <end position="353"/>
    </location>
</feature>
<organism evidence="3 4">
    <name type="scientific">Mycobacterium parmense</name>
    <dbReference type="NCBI Taxonomy" id="185642"/>
    <lineage>
        <taxon>Bacteria</taxon>
        <taxon>Bacillati</taxon>
        <taxon>Actinomycetota</taxon>
        <taxon>Actinomycetes</taxon>
        <taxon>Mycobacteriales</taxon>
        <taxon>Mycobacteriaceae</taxon>
        <taxon>Mycobacterium</taxon>
        <taxon>Mycobacterium simiae complex</taxon>
    </lineage>
</organism>
<dbReference type="Proteomes" id="UP000467105">
    <property type="component" value="Chromosome"/>
</dbReference>
<name>A0A7I7Z343_9MYCO</name>